<feature type="non-terminal residue" evidence="2">
    <location>
        <position position="591"/>
    </location>
</feature>
<feature type="non-terminal residue" evidence="2">
    <location>
        <position position="1"/>
    </location>
</feature>
<organism evidence="2 3">
    <name type="scientific">Rotaria magnacalcarata</name>
    <dbReference type="NCBI Taxonomy" id="392030"/>
    <lineage>
        <taxon>Eukaryota</taxon>
        <taxon>Metazoa</taxon>
        <taxon>Spiralia</taxon>
        <taxon>Gnathifera</taxon>
        <taxon>Rotifera</taxon>
        <taxon>Eurotatoria</taxon>
        <taxon>Bdelloidea</taxon>
        <taxon>Philodinida</taxon>
        <taxon>Philodinidae</taxon>
        <taxon>Rotaria</taxon>
    </lineage>
</organism>
<dbReference type="InterPro" id="IPR046803">
    <property type="entry name" value="DNAPKcs_CC1-2"/>
</dbReference>
<name>A0A8S3A2R7_9BILA</name>
<gene>
    <name evidence="2" type="ORF">SMN809_LOCUS42006</name>
</gene>
<proteinExistence type="predicted"/>
<accession>A0A8S3A2R7</accession>
<feature type="domain" description="DNA-dependent protein kinase catalytic subunit CC1/2" evidence="1">
    <location>
        <begin position="1"/>
        <end position="567"/>
    </location>
</feature>
<evidence type="ECO:0000313" key="2">
    <source>
        <dbReference type="EMBL" id="CAF4673856.1"/>
    </source>
</evidence>
<dbReference type="Pfam" id="PF20502">
    <property type="entry name" value="DNAPKcs_CC1-2"/>
    <property type="match status" value="1"/>
</dbReference>
<evidence type="ECO:0000259" key="1">
    <source>
        <dbReference type="Pfam" id="PF20502"/>
    </source>
</evidence>
<dbReference type="AlphaFoldDB" id="A0A8S3A2R7"/>
<protein>
    <recommendedName>
        <fullName evidence="1">DNA-dependent protein kinase catalytic subunit CC1/2 domain-containing protein</fullName>
    </recommendedName>
</protein>
<reference evidence="2" key="1">
    <citation type="submission" date="2021-02" db="EMBL/GenBank/DDBJ databases">
        <authorList>
            <person name="Nowell W R."/>
        </authorList>
    </citation>
    <scope>NUCLEOTIDE SEQUENCE</scope>
</reference>
<sequence length="591" mass="68969">ALSHIERIIKEKSQLFIKETPKRHRPPSWSEASLDVTVRWLLRQCGRIETESRRKCIELVCTFIPLLPGVRSIREYFDLKIKSDGNIYFIERFEGTASKEKKTRFKANLANQACLTDMNEQFSLPMIYQWLDTVIASLDCYTWVFSQGFLNPLILQENNKRSRLIESLSYFISKISMNTLHDIVTYFPSSNQSNVFTPNDVHQFDTAKCTVIVRLLNFITAIWTKYPQDTKRAIENSFYSNDLTKLILTCVFNPTQIGFDINNEEINKKLPERILSLLKSMTTHLPEQLLQPLRSNAVEMTKSDGIYNLKNELEMNPVRWPLTFTITRGLRLLHDVRLLTKPSQPEQYAKELWTTMLAKMITHGEDFDRANIVLTIDNQRGLQALFDYIIYLGIKPNEVLPYFFRSNRIHSDSGMATVGTYLLTLFKHQITNWLGTTPHFIINNIGEIKTVDECRLIVSFLTTVLDLCSRDKDIRQQYGRQFVDGIYTCWPLFVLLYRSTNIDDKLLILTLLTKTFIIDSRLLIAHEQFDHVSQMYLSLLIDKQLNLTFKTRLLDLLPFFASLDTDEDLSEDRRKKWSDDLCRTLHTFTAD</sequence>
<dbReference type="EMBL" id="CAJOBI010120088">
    <property type="protein sequence ID" value="CAF4673856.1"/>
    <property type="molecule type" value="Genomic_DNA"/>
</dbReference>
<dbReference type="Proteomes" id="UP000676336">
    <property type="component" value="Unassembled WGS sequence"/>
</dbReference>
<comment type="caution">
    <text evidence="2">The sequence shown here is derived from an EMBL/GenBank/DDBJ whole genome shotgun (WGS) entry which is preliminary data.</text>
</comment>
<evidence type="ECO:0000313" key="3">
    <source>
        <dbReference type="Proteomes" id="UP000676336"/>
    </source>
</evidence>